<reference evidence="2" key="2">
    <citation type="submission" date="2025-09" db="UniProtKB">
        <authorList>
            <consortium name="Ensembl"/>
        </authorList>
    </citation>
    <scope>IDENTIFICATION</scope>
</reference>
<dbReference type="PANTHER" id="PTHR45784:SF8">
    <property type="entry name" value="C-TYPE MANNOSE RECEPTOR 2-RELATED"/>
    <property type="match status" value="1"/>
</dbReference>
<dbReference type="SMART" id="SM00034">
    <property type="entry name" value="CLECT"/>
    <property type="match status" value="1"/>
</dbReference>
<reference evidence="2" key="1">
    <citation type="submission" date="2025-08" db="UniProtKB">
        <authorList>
            <consortium name="Ensembl"/>
        </authorList>
    </citation>
    <scope>IDENTIFICATION</scope>
</reference>
<proteinExistence type="predicted"/>
<dbReference type="InterPro" id="IPR001304">
    <property type="entry name" value="C-type_lectin-like"/>
</dbReference>
<dbReference type="AlphaFoldDB" id="A0A3B4WHM5"/>
<sequence>MSKAIVPRDFPVWTGLRRDGGTWKWTKGSSEYRNWASNEPSNNGDCVSIFSLRKEMATQNCSARFPFICYRDNLVLVKESKTWEEALEHCRALSTPTTYNRRYELVSVQPGEDHDFVMNKVMQADTEEVWTGLRFLAGHWLWINGADMLYPDLPVCPLMKQHCGTLSKNSTGNMETRDCEERKNFLCYSK</sequence>
<accession>A0A3B4WHM5</accession>
<evidence type="ECO:0000313" key="3">
    <source>
        <dbReference type="Proteomes" id="UP000261360"/>
    </source>
</evidence>
<organism evidence="2 3">
    <name type="scientific">Seriola lalandi dorsalis</name>
    <dbReference type="NCBI Taxonomy" id="1841481"/>
    <lineage>
        <taxon>Eukaryota</taxon>
        <taxon>Metazoa</taxon>
        <taxon>Chordata</taxon>
        <taxon>Craniata</taxon>
        <taxon>Vertebrata</taxon>
        <taxon>Euteleostomi</taxon>
        <taxon>Actinopterygii</taxon>
        <taxon>Neopterygii</taxon>
        <taxon>Teleostei</taxon>
        <taxon>Neoteleostei</taxon>
        <taxon>Acanthomorphata</taxon>
        <taxon>Carangaria</taxon>
        <taxon>Carangiformes</taxon>
        <taxon>Carangidae</taxon>
        <taxon>Seriola</taxon>
    </lineage>
</organism>
<dbReference type="SUPFAM" id="SSF56436">
    <property type="entry name" value="C-type lectin-like"/>
    <property type="match status" value="2"/>
</dbReference>
<dbReference type="GeneTree" id="ENSGT00940000163460"/>
<dbReference type="Pfam" id="PF00059">
    <property type="entry name" value="Lectin_C"/>
    <property type="match status" value="2"/>
</dbReference>
<protein>
    <recommendedName>
        <fullName evidence="1">C-type lectin domain-containing protein</fullName>
    </recommendedName>
</protein>
<dbReference type="Ensembl" id="ENSSLDT00000004206.1">
    <property type="protein sequence ID" value="ENSSLDP00000004069.1"/>
    <property type="gene ID" value="ENSSLDG00000003237.1"/>
</dbReference>
<evidence type="ECO:0000259" key="1">
    <source>
        <dbReference type="PROSITE" id="PS50041"/>
    </source>
</evidence>
<name>A0A3B4WHM5_SERLL</name>
<evidence type="ECO:0000313" key="2">
    <source>
        <dbReference type="Ensembl" id="ENSSLDP00000004069.1"/>
    </source>
</evidence>
<dbReference type="Proteomes" id="UP000261360">
    <property type="component" value="Unplaced"/>
</dbReference>
<dbReference type="PANTHER" id="PTHR45784">
    <property type="entry name" value="C-TYPE LECTIN DOMAIN FAMILY 20 MEMBER A-RELATED"/>
    <property type="match status" value="1"/>
</dbReference>
<feature type="domain" description="C-type lectin" evidence="1">
    <location>
        <begin position="65"/>
        <end position="188"/>
    </location>
</feature>
<dbReference type="PROSITE" id="PS50041">
    <property type="entry name" value="C_TYPE_LECTIN_2"/>
    <property type="match status" value="2"/>
</dbReference>
<feature type="domain" description="C-type lectin" evidence="1">
    <location>
        <begin position="1"/>
        <end position="70"/>
    </location>
</feature>
<dbReference type="InterPro" id="IPR016186">
    <property type="entry name" value="C-type_lectin-like/link_sf"/>
</dbReference>
<dbReference type="CDD" id="cd00037">
    <property type="entry name" value="CLECT"/>
    <property type="match status" value="1"/>
</dbReference>
<keyword evidence="3" id="KW-1185">Reference proteome</keyword>
<dbReference type="Gene3D" id="3.10.100.10">
    <property type="entry name" value="Mannose-Binding Protein A, subunit A"/>
    <property type="match status" value="2"/>
</dbReference>
<dbReference type="InterPro" id="IPR016187">
    <property type="entry name" value="CTDL_fold"/>
</dbReference>